<dbReference type="Proteomes" id="UP001075354">
    <property type="component" value="Chromosome 2"/>
</dbReference>
<dbReference type="PANTHER" id="PTHR12143">
    <property type="entry name" value="PEPTIDE N-GLYCANASE PNGASE -RELATED"/>
    <property type="match status" value="1"/>
</dbReference>
<evidence type="ECO:0000256" key="7">
    <source>
        <dbReference type="ARBA" id="ARBA00022490"/>
    </source>
</evidence>
<accession>A0AAV7Y2T8</accession>
<dbReference type="GO" id="GO:0006516">
    <property type="term" value="P:glycoprotein catabolic process"/>
    <property type="evidence" value="ECO:0007669"/>
    <property type="project" value="InterPro"/>
</dbReference>
<feature type="compositionally biased region" description="Polar residues" evidence="14">
    <location>
        <begin position="167"/>
        <end position="186"/>
    </location>
</feature>
<dbReference type="SUPFAM" id="SSF143503">
    <property type="entry name" value="PUG domain-like"/>
    <property type="match status" value="1"/>
</dbReference>
<dbReference type="SMART" id="SM00460">
    <property type="entry name" value="TGc"/>
    <property type="match status" value="1"/>
</dbReference>
<dbReference type="InterPro" id="IPR018997">
    <property type="entry name" value="PUB_domain"/>
</dbReference>
<dbReference type="InterPro" id="IPR050883">
    <property type="entry name" value="PNGase"/>
</dbReference>
<name>A0AAV7Y2T8_9NEOP</name>
<dbReference type="PROSITE" id="PS51398">
    <property type="entry name" value="PAW"/>
    <property type="match status" value="1"/>
</dbReference>
<evidence type="ECO:0000256" key="3">
    <source>
        <dbReference type="ARBA" id="ARBA00004496"/>
    </source>
</evidence>
<comment type="function">
    <text evidence="11">Specifically deglycosylates the denatured form of N-linked glycoproteins in the cytoplasm and assists their proteasome-mediated degradation. Cleaves the beta-aspartyl-glucosamine (GlcNAc) of the glycan and the amide side chain of Asn, converting Asn to Asp. Prefers proteins containing high-mannose over those bearing complex type oligosaccharides. Can recognize misfolded proteins in the endoplasmic reticulum that are exported to the cytosol to be destroyed and deglycosylate them, while it has no activity toward native proteins. Deglycosylation is a prerequisite for subsequent proteasome-mediated degradation of some, but not all, misfolded glycoproteins.</text>
</comment>
<evidence type="ECO:0000256" key="2">
    <source>
        <dbReference type="ARBA" id="ARBA00001947"/>
    </source>
</evidence>
<proteinExistence type="inferred from homology"/>
<evidence type="ECO:0000256" key="13">
    <source>
        <dbReference type="PROSITE-ProRule" id="PRU00731"/>
    </source>
</evidence>
<dbReference type="InterPro" id="IPR002931">
    <property type="entry name" value="Transglutaminase-like"/>
</dbReference>
<dbReference type="Gene3D" id="3.10.620.30">
    <property type="match status" value="1"/>
</dbReference>
<evidence type="ECO:0000259" key="15">
    <source>
        <dbReference type="PROSITE" id="PS51398"/>
    </source>
</evidence>
<dbReference type="InterPro" id="IPR006588">
    <property type="entry name" value="Peptide_N_glycanase_PAW_dom"/>
</dbReference>
<dbReference type="GO" id="GO:0005634">
    <property type="term" value="C:nucleus"/>
    <property type="evidence" value="ECO:0007669"/>
    <property type="project" value="TreeGrafter"/>
</dbReference>
<evidence type="ECO:0000256" key="14">
    <source>
        <dbReference type="SAM" id="MobiDB-lite"/>
    </source>
</evidence>
<feature type="compositionally biased region" description="Low complexity" evidence="14">
    <location>
        <begin position="128"/>
        <end position="151"/>
    </location>
</feature>
<dbReference type="PANTHER" id="PTHR12143:SF19">
    <property type="entry name" value="PEPTIDE-N(4)-(N-ACETYL-BETA-GLUCOSAMINYL)ASPARAGINE AMIDASE"/>
    <property type="match status" value="1"/>
</dbReference>
<comment type="subcellular location">
    <subcellularLocation>
        <location evidence="3">Cytoplasm</location>
    </subcellularLocation>
</comment>
<evidence type="ECO:0000256" key="8">
    <source>
        <dbReference type="ARBA" id="ARBA00022723"/>
    </source>
</evidence>
<keyword evidence="17" id="KW-1185">Reference proteome</keyword>
<keyword evidence="7" id="KW-0963">Cytoplasm</keyword>
<evidence type="ECO:0000256" key="6">
    <source>
        <dbReference type="ARBA" id="ARBA00018546"/>
    </source>
</evidence>
<sequence length="691" mass="77618">MPPGASASVFALEENPREVYLEVTSVLIRLANNVIKNPSDQKYRSIRLANPTVANKLLPAVGAMECLFEMGFKEAHDCLVLPGSSNLENIRAIHDQILVRRNIMVSKNVATSSPTVSNSSPAQIAAIQTTPAQPQLQSSSQPQPSSSSGSSNKVKVAPSSTTTSTSGGNTINQNVHTPQPSQSSKDTLPKPGFLERIISASGIVVESSNKEHLEIAKSYIPLTELETAALEQLRKVQKIIKMEQAEKKEKISEEPSMQELLLLQLLSWFKEKFFTWVNNPPCHFCSGKTKFRRTDSRGNLRVEVYECALCFQETDFPRHTDPLKLLETRCGRCGEWGRCFTYLCLALGWDSRLVIDETDHVWTEVFLTSQSRWVHCDPCENAFDTPLMYELGWKKKLSYILAYSPDDVQDVTWRYSANHKELLKRRTYCTEAQLIEIIMDQRKLRQINLSAARKAYLLKRTLFELVELWKEPSEKDGNYQGRQSGSLAWRIGRGETTAAIRAEPFIWKPTQSEIDKKEMRIQYLSGLDQYRRGPHSTELPLSGWINGVNTVQNIFRKEERDWKMVYLARDEGCNKGTVTWCVDLAGSGLVADTVKIILCSKIFETGQVNVTLCGGDVCVKLPTSKDNPEATISTSDLCGASLIKLTVELSGGNGDAAWQHAQLFRTDLASDNVSLDFQIKMRHVLKVTDRK</sequence>
<dbReference type="InterPro" id="IPR036339">
    <property type="entry name" value="PUB-like_dom_sf"/>
</dbReference>
<evidence type="ECO:0000256" key="4">
    <source>
        <dbReference type="ARBA" id="ARBA00009390"/>
    </source>
</evidence>
<gene>
    <name evidence="16" type="ORF">ONE63_005568</name>
</gene>
<dbReference type="Gene3D" id="2.20.25.10">
    <property type="match status" value="1"/>
</dbReference>
<dbReference type="EMBL" id="JAPTSV010000002">
    <property type="protein sequence ID" value="KAJ1530705.1"/>
    <property type="molecule type" value="Genomic_DNA"/>
</dbReference>
<dbReference type="EC" id="3.5.1.52" evidence="5"/>
<evidence type="ECO:0000256" key="9">
    <source>
        <dbReference type="ARBA" id="ARBA00022801"/>
    </source>
</evidence>
<organism evidence="16 17">
    <name type="scientific">Megalurothrips usitatus</name>
    <name type="common">bean blossom thrips</name>
    <dbReference type="NCBI Taxonomy" id="439358"/>
    <lineage>
        <taxon>Eukaryota</taxon>
        <taxon>Metazoa</taxon>
        <taxon>Ecdysozoa</taxon>
        <taxon>Arthropoda</taxon>
        <taxon>Hexapoda</taxon>
        <taxon>Insecta</taxon>
        <taxon>Pterygota</taxon>
        <taxon>Neoptera</taxon>
        <taxon>Paraneoptera</taxon>
        <taxon>Thysanoptera</taxon>
        <taxon>Terebrantia</taxon>
        <taxon>Thripoidea</taxon>
        <taxon>Thripidae</taxon>
        <taxon>Megalurothrips</taxon>
    </lineage>
</organism>
<dbReference type="InterPro" id="IPR038765">
    <property type="entry name" value="Papain-like_cys_pep_sf"/>
</dbReference>
<dbReference type="Gene3D" id="2.60.120.1020">
    <property type="entry name" value="Peptide N glycanase, PAW domain"/>
    <property type="match status" value="1"/>
</dbReference>
<comment type="similarity">
    <text evidence="4 13">Belongs to the transglutaminase-like superfamily. PNGase family.</text>
</comment>
<comment type="catalytic activity">
    <reaction evidence="1">
        <text>Hydrolysis of an N(4)-(acetyl-beta-D-glucosaminyl)asparagine residue in which the glucosamine residue may be further glycosylated, to yield a (substituted) N-acetyl-beta-D-glucosaminylamine and a peptide containing an aspartate residue.</text>
        <dbReference type="EC" id="3.5.1.52"/>
    </reaction>
</comment>
<dbReference type="Pfam" id="PF09409">
    <property type="entry name" value="PUB"/>
    <property type="match status" value="1"/>
</dbReference>
<dbReference type="SUPFAM" id="SSF49785">
    <property type="entry name" value="Galactose-binding domain-like"/>
    <property type="match status" value="1"/>
</dbReference>
<reference evidence="16" key="1">
    <citation type="submission" date="2022-12" db="EMBL/GenBank/DDBJ databases">
        <title>Chromosome-level genome assembly of the bean flower thrips Megalurothrips usitatus.</title>
        <authorList>
            <person name="Ma L."/>
            <person name="Liu Q."/>
            <person name="Li H."/>
            <person name="Cai W."/>
        </authorList>
    </citation>
    <scope>NUCLEOTIDE SEQUENCE</scope>
    <source>
        <strain evidence="16">Cailab_2022a</strain>
    </source>
</reference>
<evidence type="ECO:0000256" key="12">
    <source>
        <dbReference type="ARBA" id="ARBA00032901"/>
    </source>
</evidence>
<comment type="caution">
    <text evidence="16">The sequence shown here is derived from an EMBL/GenBank/DDBJ whole genome shotgun (WGS) entry which is preliminary data.</text>
</comment>
<dbReference type="InterPro" id="IPR038680">
    <property type="entry name" value="PAW_sf"/>
</dbReference>
<dbReference type="GO" id="GO:0000224">
    <property type="term" value="F:peptide-N4-(N-acetyl-beta-glucosaminyl)asparagine amidase activity"/>
    <property type="evidence" value="ECO:0007669"/>
    <property type="project" value="UniProtKB-EC"/>
</dbReference>
<dbReference type="GO" id="GO:0046872">
    <property type="term" value="F:metal ion binding"/>
    <property type="evidence" value="ECO:0007669"/>
    <property type="project" value="UniProtKB-KW"/>
</dbReference>
<dbReference type="InterPro" id="IPR008979">
    <property type="entry name" value="Galactose-bd-like_sf"/>
</dbReference>
<feature type="region of interest" description="Disordered" evidence="14">
    <location>
        <begin position="128"/>
        <end position="190"/>
    </location>
</feature>
<evidence type="ECO:0000256" key="1">
    <source>
        <dbReference type="ARBA" id="ARBA00001650"/>
    </source>
</evidence>
<dbReference type="SMART" id="SM00580">
    <property type="entry name" value="PUG"/>
    <property type="match status" value="1"/>
</dbReference>
<evidence type="ECO:0000313" key="17">
    <source>
        <dbReference type="Proteomes" id="UP001075354"/>
    </source>
</evidence>
<dbReference type="SUPFAM" id="SSF54001">
    <property type="entry name" value="Cysteine proteinases"/>
    <property type="match status" value="1"/>
</dbReference>
<dbReference type="GO" id="GO:0005829">
    <property type="term" value="C:cytosol"/>
    <property type="evidence" value="ECO:0007669"/>
    <property type="project" value="TreeGrafter"/>
</dbReference>
<dbReference type="Pfam" id="PF04721">
    <property type="entry name" value="PAW"/>
    <property type="match status" value="1"/>
</dbReference>
<dbReference type="AlphaFoldDB" id="A0AAV7Y2T8"/>
<dbReference type="Gene3D" id="1.20.58.2190">
    <property type="match status" value="1"/>
</dbReference>
<evidence type="ECO:0000256" key="11">
    <source>
        <dbReference type="ARBA" id="ARBA00024870"/>
    </source>
</evidence>
<protein>
    <recommendedName>
        <fullName evidence="6">Peptide-N(4)-(N-acetyl-beta-glucosaminyl)asparagine amidase</fullName>
        <ecNumber evidence="5">3.5.1.52</ecNumber>
    </recommendedName>
    <alternativeName>
        <fullName evidence="12">Peptide:N-glycanase</fullName>
    </alternativeName>
</protein>
<comment type="cofactor">
    <cofactor evidence="2">
        <name>Zn(2+)</name>
        <dbReference type="ChEBI" id="CHEBI:29105"/>
    </cofactor>
</comment>
<keyword evidence="9" id="KW-0378">Hydrolase</keyword>
<evidence type="ECO:0000313" key="16">
    <source>
        <dbReference type="EMBL" id="KAJ1530705.1"/>
    </source>
</evidence>
<feature type="domain" description="PAW" evidence="15">
    <location>
        <begin position="478"/>
        <end position="686"/>
    </location>
</feature>
<keyword evidence="8" id="KW-0479">Metal-binding</keyword>
<evidence type="ECO:0000256" key="10">
    <source>
        <dbReference type="ARBA" id="ARBA00022833"/>
    </source>
</evidence>
<evidence type="ECO:0000256" key="5">
    <source>
        <dbReference type="ARBA" id="ARBA00012158"/>
    </source>
</evidence>
<dbReference type="Pfam" id="PF01841">
    <property type="entry name" value="Transglut_core"/>
    <property type="match status" value="1"/>
</dbReference>
<keyword evidence="10" id="KW-0862">Zinc</keyword>